<sequence length="60" mass="7170">MELFNEDLREETIHDTILAVGSPLVYLIFSLIFFFKTRELIDSVTKEEKMVKILLYLTFR</sequence>
<reference evidence="1" key="1">
    <citation type="submission" date="2023-11" db="EMBL/GenBank/DDBJ databases">
        <authorList>
            <person name="Poullet M."/>
        </authorList>
    </citation>
    <scope>NUCLEOTIDE SEQUENCE</scope>
    <source>
        <strain evidence="1">E1834</strain>
    </source>
</reference>
<comment type="caution">
    <text evidence="1">The sequence shown here is derived from an EMBL/GenBank/DDBJ whole genome shotgun (WGS) entry which is preliminary data.</text>
</comment>
<dbReference type="EMBL" id="CAVMJV010000002">
    <property type="protein sequence ID" value="CAK5016651.1"/>
    <property type="molecule type" value="Genomic_DNA"/>
</dbReference>
<dbReference type="Proteomes" id="UP001497535">
    <property type="component" value="Unassembled WGS sequence"/>
</dbReference>
<gene>
    <name evidence="1" type="ORF">MENTE1834_LOCUS3386</name>
</gene>
<evidence type="ECO:0000313" key="2">
    <source>
        <dbReference type="Proteomes" id="UP001497535"/>
    </source>
</evidence>
<accession>A0ACB0XTF3</accession>
<organism evidence="1 2">
    <name type="scientific">Meloidogyne enterolobii</name>
    <name type="common">Root-knot nematode worm</name>
    <name type="synonym">Meloidogyne mayaguensis</name>
    <dbReference type="NCBI Taxonomy" id="390850"/>
    <lineage>
        <taxon>Eukaryota</taxon>
        <taxon>Metazoa</taxon>
        <taxon>Ecdysozoa</taxon>
        <taxon>Nematoda</taxon>
        <taxon>Chromadorea</taxon>
        <taxon>Rhabditida</taxon>
        <taxon>Tylenchina</taxon>
        <taxon>Tylenchomorpha</taxon>
        <taxon>Tylenchoidea</taxon>
        <taxon>Meloidogynidae</taxon>
        <taxon>Meloidogyninae</taxon>
        <taxon>Meloidogyne</taxon>
    </lineage>
</organism>
<keyword evidence="2" id="KW-1185">Reference proteome</keyword>
<proteinExistence type="predicted"/>
<protein>
    <submittedName>
        <fullName evidence="1">Uncharacterized protein</fullName>
    </submittedName>
</protein>
<evidence type="ECO:0000313" key="1">
    <source>
        <dbReference type="EMBL" id="CAK5016651.1"/>
    </source>
</evidence>
<name>A0ACB0XTF3_MELEN</name>